<evidence type="ECO:0000256" key="1">
    <source>
        <dbReference type="SAM" id="Phobius"/>
    </source>
</evidence>
<gene>
    <name evidence="2" type="ORF">H0185_02055</name>
</gene>
<reference evidence="2 3" key="1">
    <citation type="submission" date="2020-07" db="EMBL/GenBank/DDBJ databases">
        <title>Fungal Genomes of the International Space Station.</title>
        <authorList>
            <person name="Seuylemezian A."/>
            <person name="Singh N.K."/>
            <person name="Wood J."/>
            <person name="Venkateswaran K."/>
        </authorList>
    </citation>
    <scope>NUCLEOTIDE SEQUENCE [LARGE SCALE GENOMIC DNA]</scope>
    <source>
        <strain evidence="2 3">PL-B2</strain>
    </source>
</reference>
<feature type="transmembrane region" description="Helical" evidence="1">
    <location>
        <begin position="32"/>
        <end position="52"/>
    </location>
</feature>
<dbReference type="Proteomes" id="UP000769780">
    <property type="component" value="Unassembled WGS sequence"/>
</dbReference>
<keyword evidence="1" id="KW-0472">Membrane</keyword>
<evidence type="ECO:0000313" key="3">
    <source>
        <dbReference type="Proteomes" id="UP000769780"/>
    </source>
</evidence>
<proteinExistence type="predicted"/>
<name>A0ABS7K025_9BACI</name>
<sequence length="74" mass="8577">MTEILILIFLILFIVFLKMAIAAYLKKTNNKHLYISLCLLSMISVFLMLFLFPTSFEEIRTDKQTTNQTNVKSG</sequence>
<keyword evidence="3" id="KW-1185">Reference proteome</keyword>
<evidence type="ECO:0000313" key="2">
    <source>
        <dbReference type="EMBL" id="MBY0095604.1"/>
    </source>
</evidence>
<organism evidence="2 3">
    <name type="scientific">Mesobacillus maritimus</name>
    <dbReference type="NCBI Taxonomy" id="1643336"/>
    <lineage>
        <taxon>Bacteria</taxon>
        <taxon>Bacillati</taxon>
        <taxon>Bacillota</taxon>
        <taxon>Bacilli</taxon>
        <taxon>Bacillales</taxon>
        <taxon>Bacillaceae</taxon>
        <taxon>Mesobacillus</taxon>
    </lineage>
</organism>
<accession>A0ABS7K025</accession>
<dbReference type="RefSeq" id="WP_221870710.1">
    <property type="nucleotide sequence ID" value="NZ_JACWFH010000005.1"/>
</dbReference>
<dbReference type="EMBL" id="JACWFH010000005">
    <property type="protein sequence ID" value="MBY0095604.1"/>
    <property type="molecule type" value="Genomic_DNA"/>
</dbReference>
<keyword evidence="1" id="KW-1133">Transmembrane helix</keyword>
<keyword evidence="1" id="KW-0812">Transmembrane</keyword>
<comment type="caution">
    <text evidence="2">The sequence shown here is derived from an EMBL/GenBank/DDBJ whole genome shotgun (WGS) entry which is preliminary data.</text>
</comment>
<protein>
    <submittedName>
        <fullName evidence="2">Uncharacterized protein</fullName>
    </submittedName>
</protein>